<gene>
    <name evidence="1" type="ORF">BJF96_g715</name>
</gene>
<name>A0AA44WS59_VERDA</name>
<dbReference type="AlphaFoldDB" id="A0AA44WS59"/>
<accession>A0AA44WS59</accession>
<dbReference type="Proteomes" id="UP000236305">
    <property type="component" value="Unassembled WGS sequence"/>
</dbReference>
<dbReference type="EMBL" id="MPSH01000002">
    <property type="protein sequence ID" value="PNH35949.1"/>
    <property type="molecule type" value="Genomic_DNA"/>
</dbReference>
<comment type="caution">
    <text evidence="1">The sequence shown here is derived from an EMBL/GenBank/DDBJ whole genome shotgun (WGS) entry which is preliminary data.</text>
</comment>
<evidence type="ECO:0000313" key="2">
    <source>
        <dbReference type="Proteomes" id="UP000236305"/>
    </source>
</evidence>
<sequence>MPSDLASGAAHAPKAAIQYCCCSILDPPCCNTIAYCLQIFDNRDGNARSSAHKRIVPGTLAT</sequence>
<evidence type="ECO:0000313" key="1">
    <source>
        <dbReference type="EMBL" id="PNH35949.1"/>
    </source>
</evidence>
<protein>
    <submittedName>
        <fullName evidence="1">Uncharacterized protein</fullName>
    </submittedName>
</protein>
<reference evidence="1 2" key="1">
    <citation type="submission" date="2017-12" db="EMBL/GenBank/DDBJ databases">
        <title>Comparative genomics yields insights into virulence evolution of Verticillium dahliae.</title>
        <authorList>
            <person name="Fan R."/>
            <person name="Armitage A.D."/>
            <person name="Cascant-Lopez E."/>
            <person name="Sobczyk M."/>
            <person name="Cockerton H.M."/>
            <person name="Harrison R.J."/>
        </authorList>
    </citation>
    <scope>NUCLEOTIDE SEQUENCE [LARGE SCALE GENOMIC DNA]</scope>
    <source>
        <strain evidence="1 2">12008</strain>
    </source>
</reference>
<proteinExistence type="predicted"/>
<organism evidence="1 2">
    <name type="scientific">Verticillium dahliae</name>
    <name type="common">Verticillium wilt</name>
    <dbReference type="NCBI Taxonomy" id="27337"/>
    <lineage>
        <taxon>Eukaryota</taxon>
        <taxon>Fungi</taxon>
        <taxon>Dikarya</taxon>
        <taxon>Ascomycota</taxon>
        <taxon>Pezizomycotina</taxon>
        <taxon>Sordariomycetes</taxon>
        <taxon>Hypocreomycetidae</taxon>
        <taxon>Glomerellales</taxon>
        <taxon>Plectosphaerellaceae</taxon>
        <taxon>Verticillium</taxon>
    </lineage>
</organism>